<dbReference type="PROSITE" id="PS51515">
    <property type="entry name" value="BIN3_SAM"/>
    <property type="match status" value="1"/>
</dbReference>
<feature type="compositionally biased region" description="Basic residues" evidence="7">
    <location>
        <begin position="114"/>
        <end position="125"/>
    </location>
</feature>
<dbReference type="GO" id="GO:0008171">
    <property type="term" value="F:O-methyltransferase activity"/>
    <property type="evidence" value="ECO:0007669"/>
    <property type="project" value="UniProtKB-UniRule"/>
</dbReference>
<reference evidence="9" key="2">
    <citation type="journal article" date="2023" name="BMC Genomics">
        <title>Pest status, molecular evolution, and epigenetic factors derived from the genome assembly of Frankliniella fusca, a thysanopteran phytovirus vector.</title>
        <authorList>
            <person name="Catto M.A."/>
            <person name="Labadie P.E."/>
            <person name="Jacobson A.L."/>
            <person name="Kennedy G.G."/>
            <person name="Srinivasan R."/>
            <person name="Hunt B.G."/>
        </authorList>
    </citation>
    <scope>NUCLEOTIDE SEQUENCE</scope>
    <source>
        <strain evidence="9">PL_HMW_Pooled</strain>
    </source>
</reference>
<feature type="compositionally biased region" description="Basic residues" evidence="7">
    <location>
        <begin position="345"/>
        <end position="363"/>
    </location>
</feature>
<evidence type="ECO:0000313" key="9">
    <source>
        <dbReference type="EMBL" id="KAK3919659.1"/>
    </source>
</evidence>
<feature type="region of interest" description="Disordered" evidence="7">
    <location>
        <begin position="204"/>
        <end position="330"/>
    </location>
</feature>
<name>A0AAE1HE77_9NEOP</name>
<organism evidence="9 10">
    <name type="scientific">Frankliniella fusca</name>
    <dbReference type="NCBI Taxonomy" id="407009"/>
    <lineage>
        <taxon>Eukaryota</taxon>
        <taxon>Metazoa</taxon>
        <taxon>Ecdysozoa</taxon>
        <taxon>Arthropoda</taxon>
        <taxon>Hexapoda</taxon>
        <taxon>Insecta</taxon>
        <taxon>Pterygota</taxon>
        <taxon>Neoptera</taxon>
        <taxon>Paraneoptera</taxon>
        <taxon>Thysanoptera</taxon>
        <taxon>Terebrantia</taxon>
        <taxon>Thripoidea</taxon>
        <taxon>Thripidae</taxon>
        <taxon>Frankliniella</taxon>
    </lineage>
</organism>
<dbReference type="GO" id="GO:0017069">
    <property type="term" value="F:snRNA binding"/>
    <property type="evidence" value="ECO:0007669"/>
    <property type="project" value="TreeGrafter"/>
</dbReference>
<dbReference type="Proteomes" id="UP001219518">
    <property type="component" value="Unassembled WGS sequence"/>
</dbReference>
<dbReference type="CDD" id="cd02440">
    <property type="entry name" value="AdoMet_MTases"/>
    <property type="match status" value="1"/>
</dbReference>
<feature type="compositionally biased region" description="Basic residues" evidence="7">
    <location>
        <begin position="213"/>
        <end position="227"/>
    </location>
</feature>
<feature type="compositionally biased region" description="Basic and acidic residues" evidence="7">
    <location>
        <begin position="902"/>
        <end position="913"/>
    </location>
</feature>
<reference evidence="9" key="1">
    <citation type="submission" date="2021-07" db="EMBL/GenBank/DDBJ databases">
        <authorList>
            <person name="Catto M.A."/>
            <person name="Jacobson A."/>
            <person name="Kennedy G."/>
            <person name="Labadie P."/>
            <person name="Hunt B.G."/>
            <person name="Srinivasan R."/>
        </authorList>
    </citation>
    <scope>NUCLEOTIDE SEQUENCE</scope>
    <source>
        <strain evidence="9">PL_HMW_Pooled</strain>
        <tissue evidence="9">Head</tissue>
    </source>
</reference>
<feature type="compositionally biased region" description="Polar residues" evidence="7">
    <location>
        <begin position="890"/>
        <end position="901"/>
    </location>
</feature>
<comment type="caution">
    <text evidence="9">The sequence shown here is derived from an EMBL/GenBank/DDBJ whole genome shotgun (WGS) entry which is preliminary data.</text>
</comment>
<feature type="domain" description="Bin3-type SAM" evidence="8">
    <location>
        <begin position="406"/>
        <end position="684"/>
    </location>
</feature>
<proteinExistence type="inferred from homology"/>
<dbReference type="InterPro" id="IPR039772">
    <property type="entry name" value="Bin3-like"/>
</dbReference>
<evidence type="ECO:0000256" key="1">
    <source>
        <dbReference type="ARBA" id="ARBA00008361"/>
    </source>
</evidence>
<feature type="compositionally biased region" description="Polar residues" evidence="7">
    <location>
        <begin position="241"/>
        <end position="259"/>
    </location>
</feature>
<evidence type="ECO:0000313" key="10">
    <source>
        <dbReference type="Proteomes" id="UP001219518"/>
    </source>
</evidence>
<gene>
    <name evidence="9" type="ORF">KUF71_008786</name>
</gene>
<feature type="compositionally biased region" description="Basic and acidic residues" evidence="7">
    <location>
        <begin position="938"/>
        <end position="947"/>
    </location>
</feature>
<feature type="compositionally biased region" description="Polar residues" evidence="7">
    <location>
        <begin position="832"/>
        <end position="846"/>
    </location>
</feature>
<evidence type="ECO:0000256" key="5">
    <source>
        <dbReference type="PROSITE-ProRule" id="PRU00848"/>
    </source>
</evidence>
<dbReference type="GO" id="GO:0040031">
    <property type="term" value="P:snRNA modification"/>
    <property type="evidence" value="ECO:0007669"/>
    <property type="project" value="TreeGrafter"/>
</dbReference>
<protein>
    <recommendedName>
        <fullName evidence="6">RNA methyltransferase</fullName>
        <ecNumber evidence="6">2.1.1.-</ecNumber>
    </recommendedName>
</protein>
<feature type="compositionally biased region" description="Basic and acidic residues" evidence="7">
    <location>
        <begin position="302"/>
        <end position="330"/>
    </location>
</feature>
<keyword evidence="2 6" id="KW-0489">Methyltransferase</keyword>
<dbReference type="AlphaFoldDB" id="A0AAE1HE77"/>
<keyword evidence="4 5" id="KW-0949">S-adenosyl-L-methionine</keyword>
<evidence type="ECO:0000256" key="7">
    <source>
        <dbReference type="SAM" id="MobiDB-lite"/>
    </source>
</evidence>
<feature type="region of interest" description="Disordered" evidence="7">
    <location>
        <begin position="472"/>
        <end position="491"/>
    </location>
</feature>
<dbReference type="GO" id="GO:0032259">
    <property type="term" value="P:methylation"/>
    <property type="evidence" value="ECO:0007669"/>
    <property type="project" value="UniProtKB-KW"/>
</dbReference>
<dbReference type="InterPro" id="IPR041698">
    <property type="entry name" value="Methyltransf_25"/>
</dbReference>
<accession>A0AAE1HE77</accession>
<feature type="region of interest" description="Disordered" evidence="7">
    <location>
        <begin position="709"/>
        <end position="967"/>
    </location>
</feature>
<feature type="compositionally biased region" description="Basic residues" evidence="7">
    <location>
        <begin position="93"/>
        <end position="105"/>
    </location>
</feature>
<feature type="region of interest" description="Disordered" evidence="7">
    <location>
        <begin position="91"/>
        <end position="129"/>
    </location>
</feature>
<dbReference type="PANTHER" id="PTHR12315:SF0">
    <property type="entry name" value="7SK SNRNA METHYLPHOSPHATE CAPPING ENZYME"/>
    <property type="match status" value="1"/>
</dbReference>
<dbReference type="SUPFAM" id="SSF53335">
    <property type="entry name" value="S-adenosyl-L-methionine-dependent methyltransferases"/>
    <property type="match status" value="1"/>
</dbReference>
<dbReference type="Gene3D" id="3.40.50.150">
    <property type="entry name" value="Vaccinia Virus protein VP39"/>
    <property type="match status" value="1"/>
</dbReference>
<feature type="compositionally biased region" description="Basic and acidic residues" evidence="7">
    <location>
        <begin position="364"/>
        <end position="373"/>
    </location>
</feature>
<comment type="similarity">
    <text evidence="1 6">Belongs to the methyltransferase superfamily.</text>
</comment>
<evidence type="ECO:0000259" key="8">
    <source>
        <dbReference type="PROSITE" id="PS51515"/>
    </source>
</evidence>
<evidence type="ECO:0000256" key="4">
    <source>
        <dbReference type="ARBA" id="ARBA00022691"/>
    </source>
</evidence>
<dbReference type="EC" id="2.1.1.-" evidence="6"/>
<dbReference type="EMBL" id="JAHWGI010000980">
    <property type="protein sequence ID" value="KAK3919659.1"/>
    <property type="molecule type" value="Genomic_DNA"/>
</dbReference>
<feature type="compositionally biased region" description="Polar residues" evidence="7">
    <location>
        <begin position="779"/>
        <end position="810"/>
    </location>
</feature>
<dbReference type="PANTHER" id="PTHR12315">
    <property type="entry name" value="BICOID-INTERACTING PROTEIN RELATED"/>
    <property type="match status" value="1"/>
</dbReference>
<dbReference type="InterPro" id="IPR010675">
    <property type="entry name" value="Bin3_C"/>
</dbReference>
<dbReference type="InterPro" id="IPR029063">
    <property type="entry name" value="SAM-dependent_MTases_sf"/>
</dbReference>
<feature type="compositionally biased region" description="Basic and acidic residues" evidence="7">
    <location>
        <begin position="878"/>
        <end position="889"/>
    </location>
</feature>
<feature type="compositionally biased region" description="Low complexity" evidence="7">
    <location>
        <begin position="473"/>
        <end position="491"/>
    </location>
</feature>
<sequence>MVVPRSAPELELKFGWFYPVLASESGQISFIRSQSNIHLYQNMSQVAAILDGGGGATGPGGGGGTGACGGGSGSGGGRRRALAHNNMNFPRKQNIHSHKHGRKRLQSGGDRGGKFHIPHKKRRKDGHIPPTKFLLGGNICDPLNLGSLQDEEINRAMNAVTPKSSPIPTPKHRKGEVEVIIPPNINDPLNLNSCEDEEEYMAQLANSGGSPVKKAHRNKSKRKKKRLSAISNSSKGEENADCQTTLERSGNLSMTSDSGETGPDNVSPVKERAPAATLPVNPGENAAQGGGDSTEAAAPEPAKTHESPMKRPNRRSEEGTKERRPRKVDLKDKIVSPVVWQPGQKHVHGHHHGHGHHAHARNQKFREKRNSSEPKIEPKFRAKDVTFQYGNFNRYYGYRNPSSEPDLRLRCFAEYPELFRDRDVLDIGCNVGHITLSIGRDFRARSVVGIDIDRKLIEIARKNVRHYVNYEQSPAPTASGTPSSTPSHCTPSYTSSLGIQNQITGKERSPHDRFFPISMPIVYGPIDIPGITDGIRTPRPASAPLPFPKNISFVQGNYVLDSDSLLALEQPQFDVILCLSITKWFHLNWGDAGLKRAFRRMYLQLRPGGCLILEPQGWPSYNRKKKLTEAIWKNYNSIEFFPNQFREYLLSPEVGFSHCRILDIPQHSAKGFRRPITMFVKGDPSPAHSALSIDSSTVLPPTVYAQTSCDGASPMSGTPDPHHASPGQNLPCTSPCGANFTPDNPVVSPRNSGPTPKYQYASPGPSSFTPDHPIASPLPSGTVTGQYCASPMSGSYTPDPQSASPAQSCVTPDYAGASPMPASLTPDPRSVSPGSMTPDPRSTSPFPSGIASDFRSASPTESFAPDTQGASCDTSDGEATRFETQDRNQTKAFSQGTFYNDQSEKSVSEKTEEPDYDCDASGNIVMDVVSAGKGNQDLSERQGDLHNDPASSAVQTKEADELGDFQT</sequence>
<evidence type="ECO:0000256" key="6">
    <source>
        <dbReference type="RuleBase" id="RU367087"/>
    </source>
</evidence>
<feature type="region of interest" description="Disordered" evidence="7">
    <location>
        <begin position="344"/>
        <end position="373"/>
    </location>
</feature>
<dbReference type="InterPro" id="IPR024160">
    <property type="entry name" value="BIN3_SAM-bd_dom"/>
</dbReference>
<evidence type="ECO:0000256" key="3">
    <source>
        <dbReference type="ARBA" id="ARBA00022679"/>
    </source>
</evidence>
<keyword evidence="3 6" id="KW-0808">Transferase</keyword>
<keyword evidence="10" id="KW-1185">Reference proteome</keyword>
<dbReference type="GO" id="GO:0008173">
    <property type="term" value="F:RNA methyltransferase activity"/>
    <property type="evidence" value="ECO:0007669"/>
    <property type="project" value="UniProtKB-UniRule"/>
</dbReference>
<dbReference type="Pfam" id="PF06859">
    <property type="entry name" value="Bin3"/>
    <property type="match status" value="1"/>
</dbReference>
<dbReference type="Pfam" id="PF13649">
    <property type="entry name" value="Methyltransf_25"/>
    <property type="match status" value="1"/>
</dbReference>
<evidence type="ECO:0000256" key="2">
    <source>
        <dbReference type="ARBA" id="ARBA00022603"/>
    </source>
</evidence>